<dbReference type="GO" id="GO:0003824">
    <property type="term" value="F:catalytic activity"/>
    <property type="evidence" value="ECO:0007669"/>
    <property type="project" value="InterPro"/>
</dbReference>
<proteinExistence type="predicted"/>
<dbReference type="InterPro" id="IPR016193">
    <property type="entry name" value="Cytidine_deaminase-like"/>
</dbReference>
<protein>
    <submittedName>
        <fullName evidence="1">Uncharacterized protein</fullName>
    </submittedName>
</protein>
<dbReference type="EMBL" id="LSSM01003652">
    <property type="protein sequence ID" value="OMJ17214.1"/>
    <property type="molecule type" value="Genomic_DNA"/>
</dbReference>
<dbReference type="Proteomes" id="UP000187429">
    <property type="component" value="Unassembled WGS sequence"/>
</dbReference>
<dbReference type="Gene3D" id="3.40.140.10">
    <property type="entry name" value="Cytidine Deaminase, domain 2"/>
    <property type="match status" value="1"/>
</dbReference>
<name>A0A1R1XRI9_9FUNG</name>
<keyword evidence="2" id="KW-1185">Reference proteome</keyword>
<dbReference type="GO" id="GO:0006139">
    <property type="term" value="P:nucleobase-containing compound metabolic process"/>
    <property type="evidence" value="ECO:0007669"/>
    <property type="project" value="UniProtKB-ARBA"/>
</dbReference>
<dbReference type="OrthoDB" id="3180714at2759"/>
<gene>
    <name evidence="1" type="ORF">AYI69_g7505</name>
</gene>
<dbReference type="AlphaFoldDB" id="A0A1R1XRI9"/>
<evidence type="ECO:0000313" key="2">
    <source>
        <dbReference type="Proteomes" id="UP000187429"/>
    </source>
</evidence>
<evidence type="ECO:0000313" key="1">
    <source>
        <dbReference type="EMBL" id="OMJ17214.1"/>
    </source>
</evidence>
<reference evidence="2" key="1">
    <citation type="submission" date="2017-01" db="EMBL/GenBank/DDBJ databases">
        <authorList>
            <person name="Wang Y."/>
            <person name="White M."/>
            <person name="Kvist S."/>
            <person name="Moncalvo J.-M."/>
        </authorList>
    </citation>
    <scope>NUCLEOTIDE SEQUENCE [LARGE SCALE GENOMIC DNA]</scope>
    <source>
        <strain evidence="2">ID-206-W2</strain>
    </source>
</reference>
<comment type="caution">
    <text evidence="1">The sequence shown here is derived from an EMBL/GenBank/DDBJ whole genome shotgun (WGS) entry which is preliminary data.</text>
</comment>
<organism evidence="1 2">
    <name type="scientific">Smittium culicis</name>
    <dbReference type="NCBI Taxonomy" id="133412"/>
    <lineage>
        <taxon>Eukaryota</taxon>
        <taxon>Fungi</taxon>
        <taxon>Fungi incertae sedis</taxon>
        <taxon>Zoopagomycota</taxon>
        <taxon>Kickxellomycotina</taxon>
        <taxon>Harpellomycetes</taxon>
        <taxon>Harpellales</taxon>
        <taxon>Legeriomycetaceae</taxon>
        <taxon>Smittium</taxon>
    </lineage>
</organism>
<accession>A0A1R1XRI9</accession>
<sequence length="226" mass="24479">MELAVEVSKQCSKQSSIECTSASEDQGCTDHGKGEYLHDRTCIGAYNVPLLSSNGDSKTVKLANVGGVFADPEGRKTIVSCQDETLATKFALRHAAMVAIDLVAKNNLDLLTLSSSNSQLYQQQQQNEISENGSVCTLSHNNSGDALALDCSNSSRGNITECNTKGLCDQSQHDKVSADFSPNESRMRGVVDTQEFQHKRKQLAPANTPYLCTGLDYFTTNEPCVM</sequence>
<dbReference type="SUPFAM" id="SSF53927">
    <property type="entry name" value="Cytidine deaminase-like"/>
    <property type="match status" value="1"/>
</dbReference>